<evidence type="ECO:0000313" key="5">
    <source>
        <dbReference type="Proteomes" id="UP001108029"/>
    </source>
</evidence>
<evidence type="ECO:0000313" key="4">
    <source>
        <dbReference type="EMBL" id="MCD9876771.1"/>
    </source>
</evidence>
<dbReference type="RefSeq" id="WP_232650916.1">
    <property type="nucleotide sequence ID" value="NZ_JAJSBI010000012.1"/>
</dbReference>
<evidence type="ECO:0000259" key="3">
    <source>
        <dbReference type="Pfam" id="PF13828"/>
    </source>
</evidence>
<accession>A0A9Q3VT33</accession>
<comment type="caution">
    <text evidence="4">The sequence shown here is derived from an EMBL/GenBank/DDBJ whole genome shotgun (WGS) entry which is preliminary data.</text>
</comment>
<feature type="region of interest" description="Disordered" evidence="1">
    <location>
        <begin position="1"/>
        <end position="118"/>
    </location>
</feature>
<gene>
    <name evidence="4" type="ORF">LJ657_24665</name>
</gene>
<feature type="compositionally biased region" description="Pro residues" evidence="1">
    <location>
        <begin position="75"/>
        <end position="89"/>
    </location>
</feature>
<name>A0A9Q3VT33_9ACTN</name>
<keyword evidence="2" id="KW-0812">Transmembrane</keyword>
<evidence type="ECO:0000256" key="1">
    <source>
        <dbReference type="SAM" id="MobiDB-lite"/>
    </source>
</evidence>
<organism evidence="4 5">
    <name type="scientific">Streptomyces guryensis</name>
    <dbReference type="NCBI Taxonomy" id="2886947"/>
    <lineage>
        <taxon>Bacteria</taxon>
        <taxon>Bacillati</taxon>
        <taxon>Actinomycetota</taxon>
        <taxon>Actinomycetes</taxon>
        <taxon>Kitasatosporales</taxon>
        <taxon>Streptomycetaceae</taxon>
        <taxon>Streptomyces</taxon>
    </lineage>
</organism>
<proteinExistence type="predicted"/>
<keyword evidence="2" id="KW-0472">Membrane</keyword>
<feature type="compositionally biased region" description="Basic and acidic residues" evidence="1">
    <location>
        <begin position="13"/>
        <end position="27"/>
    </location>
</feature>
<dbReference type="Proteomes" id="UP001108029">
    <property type="component" value="Unassembled WGS sequence"/>
</dbReference>
<feature type="compositionally biased region" description="Low complexity" evidence="1">
    <location>
        <begin position="236"/>
        <end position="248"/>
    </location>
</feature>
<feature type="transmembrane region" description="Helical" evidence="2">
    <location>
        <begin position="144"/>
        <end position="175"/>
    </location>
</feature>
<feature type="region of interest" description="Disordered" evidence="1">
    <location>
        <begin position="228"/>
        <end position="248"/>
    </location>
</feature>
<feature type="transmembrane region" description="Helical" evidence="2">
    <location>
        <begin position="196"/>
        <end position="221"/>
    </location>
</feature>
<keyword evidence="5" id="KW-1185">Reference proteome</keyword>
<reference evidence="4" key="1">
    <citation type="submission" date="2021-12" db="EMBL/GenBank/DDBJ databases">
        <authorList>
            <person name="Lee J.-H."/>
            <person name="Kim S.-B."/>
        </authorList>
    </citation>
    <scope>NUCLEOTIDE SEQUENCE</scope>
    <source>
        <strain evidence="4">NR30</strain>
    </source>
</reference>
<evidence type="ECO:0000256" key="2">
    <source>
        <dbReference type="SAM" id="Phobius"/>
    </source>
</evidence>
<dbReference type="InterPro" id="IPR025241">
    <property type="entry name" value="DUF4190"/>
</dbReference>
<feature type="domain" description="DUF4190" evidence="3">
    <location>
        <begin position="141"/>
        <end position="208"/>
    </location>
</feature>
<dbReference type="EMBL" id="JAJSBI010000012">
    <property type="protein sequence ID" value="MCD9876771.1"/>
    <property type="molecule type" value="Genomic_DNA"/>
</dbReference>
<feature type="compositionally biased region" description="Gly residues" evidence="1">
    <location>
        <begin position="106"/>
        <end position="118"/>
    </location>
</feature>
<keyword evidence="2" id="KW-1133">Transmembrane helix</keyword>
<sequence>MADQTEPRGGAGADHDPWAPPERKTSLEKGGQPAASGQQPHPQDRQPAHLQPSAQPPLVHDQATVTSLPGDGFAPPGPGYGPPGVPPAPGGWSESAVPPPPIAPTGPGGPQGPAAPGGYGYPAYPQGYGWPGMQPFPQNGMGTAAMVLGILSCCMFCVYGIVSLVLGVLAVVFGVKGKQRADRGEATNRGQAQAGFITGIVGIVLGVAVIVLMVFVIVAAVNEKKNTVDTEPSYNSAPSAAAPLVAGG</sequence>
<dbReference type="AlphaFoldDB" id="A0A9Q3VT33"/>
<protein>
    <submittedName>
        <fullName evidence="4">DUF4190 domain-containing protein</fullName>
    </submittedName>
</protein>
<dbReference type="Pfam" id="PF13828">
    <property type="entry name" value="DUF4190"/>
    <property type="match status" value="1"/>
</dbReference>